<comment type="subcellular location">
    <subcellularLocation>
        <location evidence="1">Membrane</location>
        <topology evidence="1">Multi-pass membrane protein</topology>
    </subcellularLocation>
</comment>
<protein>
    <submittedName>
        <fullName evidence="8">PurR-regulated permease PerM</fullName>
    </submittedName>
</protein>
<reference evidence="8 9" key="1">
    <citation type="submission" date="2023-07" db="EMBL/GenBank/DDBJ databases">
        <title>Sequencing the genomes of 1000 actinobacteria strains.</title>
        <authorList>
            <person name="Klenk H.-P."/>
        </authorList>
    </citation>
    <scope>NUCLEOTIDE SEQUENCE [LARGE SCALE GENOMIC DNA]</scope>
    <source>
        <strain evidence="8 9">DSM 19515</strain>
    </source>
</reference>
<feature type="compositionally biased region" description="Basic and acidic residues" evidence="6">
    <location>
        <begin position="1"/>
        <end position="11"/>
    </location>
</feature>
<accession>A0ABT9PF71</accession>
<feature type="transmembrane region" description="Helical" evidence="7">
    <location>
        <begin position="82"/>
        <end position="107"/>
    </location>
</feature>
<evidence type="ECO:0000256" key="5">
    <source>
        <dbReference type="ARBA" id="ARBA00023136"/>
    </source>
</evidence>
<keyword evidence="5 7" id="KW-0472">Membrane</keyword>
<feature type="transmembrane region" description="Helical" evidence="7">
    <location>
        <begin position="216"/>
        <end position="235"/>
    </location>
</feature>
<evidence type="ECO:0000313" key="9">
    <source>
        <dbReference type="Proteomes" id="UP001230145"/>
    </source>
</evidence>
<keyword evidence="9" id="KW-1185">Reference proteome</keyword>
<dbReference type="InterPro" id="IPR002549">
    <property type="entry name" value="AI-2E-like"/>
</dbReference>
<evidence type="ECO:0000256" key="6">
    <source>
        <dbReference type="SAM" id="MobiDB-lite"/>
    </source>
</evidence>
<keyword evidence="3 7" id="KW-0812">Transmembrane</keyword>
<name>A0ABT9PF71_9ACTO</name>
<dbReference type="RefSeq" id="WP_296931561.1">
    <property type="nucleotide sequence ID" value="NZ_CP133407.1"/>
</dbReference>
<dbReference type="PANTHER" id="PTHR21716:SF64">
    <property type="entry name" value="AI-2 TRANSPORT PROTEIN TQSA"/>
    <property type="match status" value="1"/>
</dbReference>
<feature type="transmembrane region" description="Helical" evidence="7">
    <location>
        <begin position="320"/>
        <end position="346"/>
    </location>
</feature>
<feature type="transmembrane region" description="Helical" evidence="7">
    <location>
        <begin position="53"/>
        <end position="70"/>
    </location>
</feature>
<feature type="transmembrane region" description="Helical" evidence="7">
    <location>
        <begin position="171"/>
        <end position="195"/>
    </location>
</feature>
<evidence type="ECO:0000256" key="7">
    <source>
        <dbReference type="SAM" id="Phobius"/>
    </source>
</evidence>
<evidence type="ECO:0000313" key="8">
    <source>
        <dbReference type="EMBL" id="MDP9831358.1"/>
    </source>
</evidence>
<comment type="caution">
    <text evidence="8">The sequence shown here is derived from an EMBL/GenBank/DDBJ whole genome shotgun (WGS) entry which is preliminary data.</text>
</comment>
<feature type="transmembrane region" description="Helical" evidence="7">
    <location>
        <begin position="247"/>
        <end position="267"/>
    </location>
</feature>
<sequence>MTNDDLPRDLPSEEDAPAPQAHIEDRETNGLMILGVLALMTVLGIGLHAISSVFTPIFLALTLVLAVRPIGQRMIRRGLPSWLAATVVIVVLALIVFGLLGITVLLLTPVPQTLMNYSINFENTTQQATELLARIGFENVELSSFFDQINFNSIISLAWSLVDGMSSVGGLIAIVAVAAFFITIDTTITSGRMALINQRHANIGRAMADFERRVRSYWVVSTFFGFIVAVVDGFALQVMGVPLAWTWAYWAFITNYIPNIGFVIGVVPPMLMALLDQGWQAMVWVLVLYSIINVAIQTFIQPKFTGDVVGLSPTVTFISLVMWTVVVGILGSILAVPLTLFFKALLVDSDPRARWLDAYLISEQHIVRKEKQGAYAVPAAKERRRRMKRAGRARRTER</sequence>
<dbReference type="Proteomes" id="UP001230145">
    <property type="component" value="Unassembled WGS sequence"/>
</dbReference>
<evidence type="ECO:0000256" key="2">
    <source>
        <dbReference type="ARBA" id="ARBA00009773"/>
    </source>
</evidence>
<keyword evidence="4 7" id="KW-1133">Transmembrane helix</keyword>
<gene>
    <name evidence="8" type="ORF">J2S45_000037</name>
</gene>
<proteinExistence type="inferred from homology"/>
<dbReference type="PANTHER" id="PTHR21716">
    <property type="entry name" value="TRANSMEMBRANE PROTEIN"/>
    <property type="match status" value="1"/>
</dbReference>
<organism evidence="8 9">
    <name type="scientific">Trueperella abortisuis</name>
    <dbReference type="NCBI Taxonomy" id="445930"/>
    <lineage>
        <taxon>Bacteria</taxon>
        <taxon>Bacillati</taxon>
        <taxon>Actinomycetota</taxon>
        <taxon>Actinomycetes</taxon>
        <taxon>Actinomycetales</taxon>
        <taxon>Actinomycetaceae</taxon>
        <taxon>Trueperella</taxon>
    </lineage>
</organism>
<feature type="region of interest" description="Disordered" evidence="6">
    <location>
        <begin position="1"/>
        <end position="20"/>
    </location>
</feature>
<dbReference type="EMBL" id="JAUSQL010000001">
    <property type="protein sequence ID" value="MDP9831358.1"/>
    <property type="molecule type" value="Genomic_DNA"/>
</dbReference>
<feature type="transmembrane region" description="Helical" evidence="7">
    <location>
        <begin position="279"/>
        <end position="300"/>
    </location>
</feature>
<dbReference type="Pfam" id="PF01594">
    <property type="entry name" value="AI-2E_transport"/>
    <property type="match status" value="1"/>
</dbReference>
<comment type="similarity">
    <text evidence="2">Belongs to the autoinducer-2 exporter (AI-2E) (TC 2.A.86) family.</text>
</comment>
<evidence type="ECO:0000256" key="4">
    <source>
        <dbReference type="ARBA" id="ARBA00022989"/>
    </source>
</evidence>
<evidence type="ECO:0000256" key="1">
    <source>
        <dbReference type="ARBA" id="ARBA00004141"/>
    </source>
</evidence>
<evidence type="ECO:0000256" key="3">
    <source>
        <dbReference type="ARBA" id="ARBA00022692"/>
    </source>
</evidence>